<dbReference type="Proteomes" id="UP000007241">
    <property type="component" value="Unassembled WGS sequence"/>
</dbReference>
<accession>F4NTH6</accession>
<dbReference type="EMBL" id="GL882879">
    <property type="protein sequence ID" value="EGF83113.1"/>
    <property type="molecule type" value="Genomic_DNA"/>
</dbReference>
<dbReference type="PANTHER" id="PTHR14465:SF0">
    <property type="entry name" value="IQ DOMAIN-CONTAINING PROTEIN H"/>
    <property type="match status" value="1"/>
</dbReference>
<dbReference type="STRING" id="684364.F4NTH6"/>
<gene>
    <name evidence="1" type="ORF">BATDEDRAFT_21506</name>
</gene>
<dbReference type="OrthoDB" id="2117703at2759"/>
<dbReference type="GeneID" id="18237673"/>
<reference evidence="1 2" key="1">
    <citation type="submission" date="2009-12" db="EMBL/GenBank/DDBJ databases">
        <title>The draft genome of Batrachochytrium dendrobatidis.</title>
        <authorList>
            <consortium name="US DOE Joint Genome Institute (JGI-PGF)"/>
            <person name="Kuo A."/>
            <person name="Salamov A."/>
            <person name="Schmutz J."/>
            <person name="Lucas S."/>
            <person name="Pitluck S."/>
            <person name="Rosenblum E."/>
            <person name="Stajich J."/>
            <person name="Eisen M."/>
            <person name="Grigoriev I.V."/>
        </authorList>
    </citation>
    <scope>NUCLEOTIDE SEQUENCE [LARGE SCALE GENOMIC DNA]</scope>
    <source>
        <strain evidence="2">JAM81 / FGSC 10211</strain>
    </source>
</reference>
<dbReference type="PANTHER" id="PTHR14465">
    <property type="entry name" value="IQ DOMAIN-CONTAINING PROTEIN H"/>
    <property type="match status" value="1"/>
</dbReference>
<keyword evidence="2" id="KW-1185">Reference proteome</keyword>
<organism evidence="1 2">
    <name type="scientific">Batrachochytrium dendrobatidis (strain JAM81 / FGSC 10211)</name>
    <name type="common">Frog chytrid fungus</name>
    <dbReference type="NCBI Taxonomy" id="684364"/>
    <lineage>
        <taxon>Eukaryota</taxon>
        <taxon>Fungi</taxon>
        <taxon>Fungi incertae sedis</taxon>
        <taxon>Chytridiomycota</taxon>
        <taxon>Chytridiomycota incertae sedis</taxon>
        <taxon>Chytridiomycetes</taxon>
        <taxon>Rhizophydiales</taxon>
        <taxon>Rhizophydiales incertae sedis</taxon>
        <taxon>Batrachochytrium</taxon>
    </lineage>
</organism>
<protein>
    <submittedName>
        <fullName evidence="1">Uncharacterized protein</fullName>
    </submittedName>
</protein>
<name>F4NTH6_BATDJ</name>
<dbReference type="HOGENOM" id="CLU_268529_0_0_1"/>
<dbReference type="RefSeq" id="XP_006675306.1">
    <property type="nucleotide sequence ID" value="XM_006675243.1"/>
</dbReference>
<proteinExistence type="predicted"/>
<sequence>MYSDTSISAWISSSSQLAASLKHCNLGFKLQWDDHHIQAVNRAEHYLRVMSASKNSTVCSENESRLITTTKNIAQKPVLSKPVATTNTKNGISSYNQQTAISKAVQKRNGRLIPIHTQVMQFPIAHSLENSKISNQSQSEMVDSTLFPNVQSLVQLVKQNHNVKNAIPIQSIRLNSLNSVADSSYYSPIQPYQSMILPTITPLDDNQMTELQSYTLEVKKKLPAPHGWILVVKFSVLQKISLAYERFVQVTKQLQIDIAVTWMIESIIKFISEYGISYVELSCERIIEIAQRPCILPFKSSDMIDCIQNIDDTMVFIQQPKQRFRTKNGQEIAAVSIQNAYRRYKKRQAMLIGIVKIKAMQIILRVWLRLSKRMSIQKRLCKQYQNVSLKGFKRLWSTLKRDRIQIFTFERTIVYLCTWSSAATDPDSRISDVDIGRALAMYDNNVDMILVLPHLNHDRLQYFKSIFDTSAFPKSPIESGRLRFVVPEVARFLPKSSSMAAALFFSCNAIAQIKTMCAGRTALLCSDEVNEYVVRCCTALNMPYFGTSIESFRDLTSKRSRERKFLRDSCIPCIKEFESTGESETEILNTIAKATMRHKDVLTWSLWPLRNIHHKHEQCESSCMPIGLIRSIEIQTAVMATSIEMYKNSRSISSFSNPNVATDIYSTSPSLYRCLILSRRFQKNSSPHDDGLSMEEAHAKLHIKPAMSASPDIPDISVSQLISEWTQYGGGVIRQYPNLNGAYRIVEVGIYIEWSLQWRLIVTCETRVAAGITHGMLVPQQSCGTETLIRYLYKIAKKKTEFVASRLKPYFTPQLQRASTILLSTGCKIDTTGYGMSYSRTGLPLKLGHLDAAKYCNKKKVIANFNDTIPTRPHRIALYFENLWHDIVSILTRRGALAKISLNGIGFDQWRCNGFLFPKTDQNGPKSLPMMCIASSLEEVLQQFLGGIVLIERYLQANDAKYESNFEIHVRVILDELLELKRHHDMVENSDNILGFKESCTSFHSTCIRPDIYAQPIPKSLKKPKIQDILRAHIVLPYGEVFDAQSSSVDESIEPMVNDEMEDEPSEPTMSSGTMLLLLEGIPSEHAAEADPTFYKPVVTPPGQKRGRRASSIHCGSKSFASMAVLAEQLENQKRVAALVGQLEQMMDQDEDSTHTDISKLQWSKLTHGSSTLEASRSQGQEGKGRRPSILVAIQQTSAFNFSGNPNNIIRMNDELSSFKKT</sequence>
<evidence type="ECO:0000313" key="2">
    <source>
        <dbReference type="Proteomes" id="UP000007241"/>
    </source>
</evidence>
<evidence type="ECO:0000313" key="1">
    <source>
        <dbReference type="EMBL" id="EGF83113.1"/>
    </source>
</evidence>
<dbReference type="InterPro" id="IPR038752">
    <property type="entry name" value="IQCH"/>
</dbReference>
<dbReference type="AlphaFoldDB" id="F4NTH6"/>
<dbReference type="InParanoid" id="F4NTH6"/>